<gene>
    <name evidence="1" type="ORF">Xbud_00758</name>
</gene>
<name>A0A2D0J488_XENBU</name>
<reference evidence="1 2" key="1">
    <citation type="journal article" date="2017" name="Nat. Microbiol.">
        <title>Natural product diversity associated with the nematode symbionts Photorhabdus and Xenorhabdus.</title>
        <authorList>
            <person name="Tobias N.J."/>
            <person name="Wolff H."/>
            <person name="Djahanschiri B."/>
            <person name="Grundmann F."/>
            <person name="Kronenwerth M."/>
            <person name="Shi Y.M."/>
            <person name="Simonyi S."/>
            <person name="Grun P."/>
            <person name="Shapiro-Ilan D."/>
            <person name="Pidot S.J."/>
            <person name="Stinear T.P."/>
            <person name="Ebersberger I."/>
            <person name="Bode H.B."/>
        </authorList>
    </citation>
    <scope>NUCLEOTIDE SEQUENCE [LARGE SCALE GENOMIC DNA]</scope>
    <source>
        <strain evidence="1 2">DSM 16342</strain>
    </source>
</reference>
<organism evidence="1 2">
    <name type="scientific">Xenorhabdus budapestensis</name>
    <dbReference type="NCBI Taxonomy" id="290110"/>
    <lineage>
        <taxon>Bacteria</taxon>
        <taxon>Pseudomonadati</taxon>
        <taxon>Pseudomonadota</taxon>
        <taxon>Gammaproteobacteria</taxon>
        <taxon>Enterobacterales</taxon>
        <taxon>Morganellaceae</taxon>
        <taxon>Xenorhabdus</taxon>
    </lineage>
</organism>
<evidence type="ECO:0000313" key="1">
    <source>
        <dbReference type="EMBL" id="PHM29305.1"/>
    </source>
</evidence>
<protein>
    <submittedName>
        <fullName evidence="1">Uncharacterized protein</fullName>
    </submittedName>
</protein>
<dbReference type="Proteomes" id="UP000225833">
    <property type="component" value="Unassembled WGS sequence"/>
</dbReference>
<sequence length="62" mass="7288">MLRNMIVFLFIFLFYPAMAHYPLDFKSGILQSYNAIADPSCQRTFSCISNLKIIMINFKLYL</sequence>
<proteinExistence type="predicted"/>
<accession>A0A2D0J488</accession>
<dbReference type="EMBL" id="NIBS01000002">
    <property type="protein sequence ID" value="PHM29305.1"/>
    <property type="molecule type" value="Genomic_DNA"/>
</dbReference>
<comment type="caution">
    <text evidence="1">The sequence shown here is derived from an EMBL/GenBank/DDBJ whole genome shotgun (WGS) entry which is preliminary data.</text>
</comment>
<dbReference type="AlphaFoldDB" id="A0A2D0J488"/>
<evidence type="ECO:0000313" key="2">
    <source>
        <dbReference type="Proteomes" id="UP000225833"/>
    </source>
</evidence>